<proteinExistence type="predicted"/>
<dbReference type="GO" id="GO:0005524">
    <property type="term" value="F:ATP binding"/>
    <property type="evidence" value="ECO:0007669"/>
    <property type="project" value="UniProtKB-KW"/>
</dbReference>
<dbReference type="EC" id="2.7.11.1" evidence="1"/>
<keyword evidence="4 8" id="KW-0418">Kinase</keyword>
<dbReference type="Proteomes" id="UP000516117">
    <property type="component" value="Chromosome"/>
</dbReference>
<reference evidence="8 9" key="1">
    <citation type="submission" date="2020-08" db="EMBL/GenBank/DDBJ databases">
        <title>Genome sequence of Tessaracoccus defluvii JCM 17540T.</title>
        <authorList>
            <person name="Hyun D.-W."/>
            <person name="Bae J.-W."/>
        </authorList>
    </citation>
    <scope>NUCLEOTIDE SEQUENCE [LARGE SCALE GENOMIC DNA]</scope>
    <source>
        <strain evidence="8 9">JCM 17540</strain>
    </source>
</reference>
<dbReference type="PROSITE" id="PS50011">
    <property type="entry name" value="PROTEIN_KINASE_DOM"/>
    <property type="match status" value="1"/>
</dbReference>
<dbReference type="PANTHER" id="PTHR43671:SF13">
    <property type="entry name" value="SERINE_THREONINE-PROTEIN KINASE NEK2"/>
    <property type="match status" value="1"/>
</dbReference>
<dbReference type="CDD" id="cd00180">
    <property type="entry name" value="PKc"/>
    <property type="match status" value="1"/>
</dbReference>
<sequence length="468" mass="51957">MDADYTYLRDLHSGGEADAALLEHKSNGEVVFFKSYRPQYRPDRLAIESLTQAGRAEGGSPHLVKIIDSDADPAGTWEIQEYCPLGSLGDWVAAKGGRLDKETLTSVVRELAEALRFLHSLGSGIAHRDLKPHNVLVRTAEKPDLVLADFGLARAHQEVTHLTTTAKGTWHYAAPEVHAKESSAKSDWFALGAMVYEFYVGRKLFSMADGTEVSDDDARARCLNRTFTTELIDDPRWRLLADGLLTADKDLRWGADQVEAWMRGESPQVHASPVASDGRTPRPAGGYRPNWSPTLVYTPPELAEQLRKHWDDAATELAGRPDAYMIQFLQRFPDMEHAVRIIESTEAPGPKLVRLQPLLDPDGPIHYDGTPIDDQHLRQRIQAAAGGDDRALDWLDSMVKDRILSTFGEALNSDVVSHAAYLLARWRDQAESATRPLSKEYKTLARQAYRGALPMLFTRALTAEGGLA</sequence>
<evidence type="ECO:0000259" key="7">
    <source>
        <dbReference type="PROSITE" id="PS50011"/>
    </source>
</evidence>
<keyword evidence="3" id="KW-0547">Nucleotide-binding</keyword>
<feature type="domain" description="Protein kinase" evidence="7">
    <location>
        <begin position="5"/>
        <end position="262"/>
    </location>
</feature>
<dbReference type="AlphaFoldDB" id="A0A7H0H2P5"/>
<evidence type="ECO:0000313" key="9">
    <source>
        <dbReference type="Proteomes" id="UP000516117"/>
    </source>
</evidence>
<evidence type="ECO:0000256" key="2">
    <source>
        <dbReference type="ARBA" id="ARBA00022679"/>
    </source>
</evidence>
<dbReference type="PROSITE" id="PS00108">
    <property type="entry name" value="PROTEIN_KINASE_ST"/>
    <property type="match status" value="1"/>
</dbReference>
<dbReference type="InterPro" id="IPR011009">
    <property type="entry name" value="Kinase-like_dom_sf"/>
</dbReference>
<organism evidence="8 9">
    <name type="scientific">Tessaracoccus defluvii</name>
    <dbReference type="NCBI Taxonomy" id="1285901"/>
    <lineage>
        <taxon>Bacteria</taxon>
        <taxon>Bacillati</taxon>
        <taxon>Actinomycetota</taxon>
        <taxon>Actinomycetes</taxon>
        <taxon>Propionibacteriales</taxon>
        <taxon>Propionibacteriaceae</taxon>
        <taxon>Tessaracoccus</taxon>
    </lineage>
</organism>
<protein>
    <recommendedName>
        <fullName evidence="1">non-specific serine/threonine protein kinase</fullName>
        <ecNumber evidence="1">2.7.11.1</ecNumber>
    </recommendedName>
</protein>
<dbReference type="SMART" id="SM00220">
    <property type="entry name" value="S_TKc"/>
    <property type="match status" value="1"/>
</dbReference>
<accession>A0A7H0H2P5</accession>
<gene>
    <name evidence="8" type="ORF">H9L22_10915</name>
</gene>
<dbReference type="GO" id="GO:0004674">
    <property type="term" value="F:protein serine/threonine kinase activity"/>
    <property type="evidence" value="ECO:0007669"/>
    <property type="project" value="UniProtKB-EC"/>
</dbReference>
<evidence type="ECO:0000256" key="3">
    <source>
        <dbReference type="ARBA" id="ARBA00022741"/>
    </source>
</evidence>
<dbReference type="InterPro" id="IPR000719">
    <property type="entry name" value="Prot_kinase_dom"/>
</dbReference>
<dbReference type="InterPro" id="IPR050660">
    <property type="entry name" value="NEK_Ser/Thr_kinase"/>
</dbReference>
<evidence type="ECO:0000256" key="6">
    <source>
        <dbReference type="SAM" id="MobiDB-lite"/>
    </source>
</evidence>
<evidence type="ECO:0000256" key="5">
    <source>
        <dbReference type="ARBA" id="ARBA00022840"/>
    </source>
</evidence>
<evidence type="ECO:0000256" key="4">
    <source>
        <dbReference type="ARBA" id="ARBA00022777"/>
    </source>
</evidence>
<dbReference type="Gene3D" id="1.10.510.10">
    <property type="entry name" value="Transferase(Phosphotransferase) domain 1"/>
    <property type="match status" value="1"/>
</dbReference>
<keyword evidence="9" id="KW-1185">Reference proteome</keyword>
<dbReference type="PANTHER" id="PTHR43671">
    <property type="entry name" value="SERINE/THREONINE-PROTEIN KINASE NEK"/>
    <property type="match status" value="1"/>
</dbReference>
<dbReference type="SUPFAM" id="SSF56112">
    <property type="entry name" value="Protein kinase-like (PK-like)"/>
    <property type="match status" value="1"/>
</dbReference>
<name>A0A7H0H2P5_9ACTN</name>
<evidence type="ECO:0000313" key="8">
    <source>
        <dbReference type="EMBL" id="QNP54811.1"/>
    </source>
</evidence>
<keyword evidence="5" id="KW-0067">ATP-binding</keyword>
<dbReference type="EMBL" id="CP060789">
    <property type="protein sequence ID" value="QNP54811.1"/>
    <property type="molecule type" value="Genomic_DNA"/>
</dbReference>
<feature type="region of interest" description="Disordered" evidence="6">
    <location>
        <begin position="265"/>
        <end position="291"/>
    </location>
</feature>
<evidence type="ECO:0000256" key="1">
    <source>
        <dbReference type="ARBA" id="ARBA00012513"/>
    </source>
</evidence>
<dbReference type="InterPro" id="IPR008271">
    <property type="entry name" value="Ser/Thr_kinase_AS"/>
</dbReference>
<dbReference type="Pfam" id="PF00069">
    <property type="entry name" value="Pkinase"/>
    <property type="match status" value="1"/>
</dbReference>
<keyword evidence="2" id="KW-0808">Transferase</keyword>
<dbReference type="KEGG" id="tdf:H9L22_10915"/>
<dbReference type="RefSeq" id="WP_187719947.1">
    <property type="nucleotide sequence ID" value="NZ_BAABBL010000018.1"/>
</dbReference>